<evidence type="ECO:0000256" key="2">
    <source>
        <dbReference type="SAM" id="Phobius"/>
    </source>
</evidence>
<keyword evidence="4" id="KW-1185">Reference proteome</keyword>
<dbReference type="EMBL" id="JAZGSY010000058">
    <property type="protein sequence ID" value="KAL1841958.1"/>
    <property type="molecule type" value="Genomic_DNA"/>
</dbReference>
<feature type="transmembrane region" description="Helical" evidence="2">
    <location>
        <begin position="86"/>
        <end position="108"/>
    </location>
</feature>
<dbReference type="PANTHER" id="PTHR13132:SF29">
    <property type="entry name" value="ALPHA-(1,6)-FUCOSYLTRANSFERASE"/>
    <property type="match status" value="1"/>
</dbReference>
<feature type="compositionally biased region" description="Polar residues" evidence="1">
    <location>
        <begin position="123"/>
        <end position="138"/>
    </location>
</feature>
<keyword evidence="2" id="KW-0812">Transmembrane</keyword>
<feature type="compositionally biased region" description="Low complexity" evidence="1">
    <location>
        <begin position="340"/>
        <end position="351"/>
    </location>
</feature>
<evidence type="ECO:0000313" key="4">
    <source>
        <dbReference type="Proteomes" id="UP001583172"/>
    </source>
</evidence>
<organism evidence="3 4">
    <name type="scientific">Humicola insolens</name>
    <name type="common">Soft-rot fungus</name>
    <dbReference type="NCBI Taxonomy" id="85995"/>
    <lineage>
        <taxon>Eukaryota</taxon>
        <taxon>Fungi</taxon>
        <taxon>Dikarya</taxon>
        <taxon>Ascomycota</taxon>
        <taxon>Pezizomycotina</taxon>
        <taxon>Sordariomycetes</taxon>
        <taxon>Sordariomycetidae</taxon>
        <taxon>Sordariales</taxon>
        <taxon>Chaetomiaceae</taxon>
        <taxon>Mycothermus</taxon>
    </lineage>
</organism>
<protein>
    <submittedName>
        <fullName evidence="3">Uncharacterized protein</fullName>
    </submittedName>
</protein>
<keyword evidence="2" id="KW-0472">Membrane</keyword>
<feature type="region of interest" description="Disordered" evidence="1">
    <location>
        <begin position="332"/>
        <end position="352"/>
    </location>
</feature>
<name>A0ABR3VJ86_HUMIN</name>
<keyword evidence="2" id="KW-1133">Transmembrane helix</keyword>
<dbReference type="PANTHER" id="PTHR13132">
    <property type="entry name" value="ALPHA- 1,6 -FUCOSYLTRANSFERASE"/>
    <property type="match status" value="1"/>
</dbReference>
<accession>A0ABR3VJ86</accession>
<dbReference type="Proteomes" id="UP001583172">
    <property type="component" value="Unassembled WGS sequence"/>
</dbReference>
<feature type="compositionally biased region" description="Acidic residues" evidence="1">
    <location>
        <begin position="465"/>
        <end position="474"/>
    </location>
</feature>
<proteinExistence type="predicted"/>
<evidence type="ECO:0000313" key="3">
    <source>
        <dbReference type="EMBL" id="KAL1841958.1"/>
    </source>
</evidence>
<feature type="region of interest" description="Disordered" evidence="1">
    <location>
        <begin position="456"/>
        <end position="483"/>
    </location>
</feature>
<evidence type="ECO:0000256" key="1">
    <source>
        <dbReference type="SAM" id="MobiDB-lite"/>
    </source>
</evidence>
<comment type="caution">
    <text evidence="3">The sequence shown here is derived from an EMBL/GenBank/DDBJ whole genome shotgun (WGS) entry which is preliminary data.</text>
</comment>
<feature type="region of interest" description="Disordered" evidence="1">
    <location>
        <begin position="110"/>
        <end position="143"/>
    </location>
</feature>
<gene>
    <name evidence="3" type="ORF">VTJ49DRAFT_6281</name>
</gene>
<sequence length="662" mass="72159">MMPSTLDISRASHGKSFISPPRINLRKAAAYNYDKGPLSSTSSRFNFNHLVFSPPPSPGLPSISPPVKRPPRRVFGRIRPIRIVRYTIRLLSIVVVFFVALDVLTRIFGEPVPPPAPEEPTENTGAVQEAAASQTGPSSPMPIMVSDSRGRAKWTVSIPRGSEFPLTMQQYAEMCGRCEEVAERTRNLRSQGLGFSLGFGSDAANDFVDVQEAQDAGYLHAEEKSSEDLAGEVGDTGKPVCKKSLTFVLESDDAGLGKTLMMLWISYGLAVEEGRAFFVDDTRWAYGRYADMFQSLPQPDCAPPPSHEMLPCPRHARHLIASAATTSVWLDPLTQGGGSSSSNGPSISPPNAHERTFLKAQFDLARRGYEALFRLTKEDADYVDARARELMAKRILLPRSSSSSSSSSKSQYNHGLAVGIHVRRGDRHPLEPQYRDSYMPLHLYADVAREVIDSRLGGAGKDKDESEYEADDDDAARRRRRTAREKSMLVLASDDPTVYASTELDGSGSGVGGGGVRAQERIRLASKQPTPTPTPNKAVMRKFVDRSFGWEGGFFAAMFWNLGTVTVNAAESAAAVANRHSGSGNDTAAGQWSPETLRLRSLVGRAYMLDLAVLAEASDVVVCAVSAVGCRLLAVMMGWQSAFEEGNWVNIEGGYGWLGVEW</sequence>
<reference evidence="3 4" key="1">
    <citation type="journal article" date="2024" name="Commun. Biol.">
        <title>Comparative genomic analysis of thermophilic fungi reveals convergent evolutionary adaptations and gene losses.</title>
        <authorList>
            <person name="Steindorff A.S."/>
            <person name="Aguilar-Pontes M.V."/>
            <person name="Robinson A.J."/>
            <person name="Andreopoulos B."/>
            <person name="LaButti K."/>
            <person name="Kuo A."/>
            <person name="Mondo S."/>
            <person name="Riley R."/>
            <person name="Otillar R."/>
            <person name="Haridas S."/>
            <person name="Lipzen A."/>
            <person name="Grimwood J."/>
            <person name="Schmutz J."/>
            <person name="Clum A."/>
            <person name="Reid I.D."/>
            <person name="Moisan M.C."/>
            <person name="Butler G."/>
            <person name="Nguyen T.T.M."/>
            <person name="Dewar K."/>
            <person name="Conant G."/>
            <person name="Drula E."/>
            <person name="Henrissat B."/>
            <person name="Hansel C."/>
            <person name="Singer S."/>
            <person name="Hutchinson M.I."/>
            <person name="de Vries R.P."/>
            <person name="Natvig D.O."/>
            <person name="Powell A.J."/>
            <person name="Tsang A."/>
            <person name="Grigoriev I.V."/>
        </authorList>
    </citation>
    <scope>NUCLEOTIDE SEQUENCE [LARGE SCALE GENOMIC DNA]</scope>
    <source>
        <strain evidence="3 4">CBS 620.91</strain>
    </source>
</reference>